<dbReference type="InterPro" id="IPR003717">
    <property type="entry name" value="RecO"/>
</dbReference>
<dbReference type="PANTHER" id="PTHR33991">
    <property type="entry name" value="DNA REPAIR PROTEIN RECO"/>
    <property type="match status" value="1"/>
</dbReference>
<dbReference type="PATRIC" id="fig|883113.3.peg.1287"/>
<evidence type="ECO:0000313" key="10">
    <source>
        <dbReference type="Proteomes" id="UP000006190"/>
    </source>
</evidence>
<evidence type="ECO:0000256" key="5">
    <source>
        <dbReference type="ARBA" id="ARBA00023204"/>
    </source>
</evidence>
<evidence type="ECO:0000256" key="1">
    <source>
        <dbReference type="ARBA" id="ARBA00007452"/>
    </source>
</evidence>
<dbReference type="PANTHER" id="PTHR33991:SF1">
    <property type="entry name" value="DNA REPAIR PROTEIN RECO"/>
    <property type="match status" value="1"/>
</dbReference>
<dbReference type="HOGENOM" id="CLU_066632_4_0_9"/>
<dbReference type="InterPro" id="IPR037278">
    <property type="entry name" value="ARFGAP/RecO"/>
</dbReference>
<evidence type="ECO:0000256" key="6">
    <source>
        <dbReference type="ARBA" id="ARBA00033409"/>
    </source>
</evidence>
<dbReference type="EMBL" id="AGEG01000014">
    <property type="protein sequence ID" value="EHR36618.1"/>
    <property type="molecule type" value="Genomic_DNA"/>
</dbReference>
<evidence type="ECO:0000259" key="8">
    <source>
        <dbReference type="Pfam" id="PF11967"/>
    </source>
</evidence>
<dbReference type="InterPro" id="IPR042242">
    <property type="entry name" value="RecO_C"/>
</dbReference>
<dbReference type="GO" id="GO:0006302">
    <property type="term" value="P:double-strand break repair"/>
    <property type="evidence" value="ECO:0007669"/>
    <property type="project" value="TreeGrafter"/>
</dbReference>
<comment type="similarity">
    <text evidence="1 7">Belongs to the RecO family.</text>
</comment>
<keyword evidence="4 7" id="KW-0233">DNA recombination</keyword>
<evidence type="ECO:0000256" key="3">
    <source>
        <dbReference type="ARBA" id="ARBA00022763"/>
    </source>
</evidence>
<proteinExistence type="inferred from homology"/>
<dbReference type="InterPro" id="IPR012340">
    <property type="entry name" value="NA-bd_OB-fold"/>
</dbReference>
<dbReference type="Proteomes" id="UP000006190">
    <property type="component" value="Unassembled WGS sequence"/>
</dbReference>
<dbReference type="Pfam" id="PF11967">
    <property type="entry name" value="RecO_N"/>
    <property type="match status" value="1"/>
</dbReference>
<dbReference type="Gene3D" id="2.40.50.140">
    <property type="entry name" value="Nucleic acid-binding proteins"/>
    <property type="match status" value="1"/>
</dbReference>
<dbReference type="HAMAP" id="MF_00201">
    <property type="entry name" value="RecO"/>
    <property type="match status" value="1"/>
</dbReference>
<dbReference type="Gene3D" id="1.20.1440.120">
    <property type="entry name" value="Recombination protein O, C-terminal domain"/>
    <property type="match status" value="1"/>
</dbReference>
<evidence type="ECO:0000313" key="9">
    <source>
        <dbReference type="EMBL" id="EHR36618.1"/>
    </source>
</evidence>
<evidence type="ECO:0000256" key="4">
    <source>
        <dbReference type="ARBA" id="ARBA00023172"/>
    </source>
</evidence>
<reference evidence="9 10" key="1">
    <citation type="submission" date="2012-01" db="EMBL/GenBank/DDBJ databases">
        <title>The Genome Sequence of Facklamia languida CCUG 37842.</title>
        <authorList>
            <consortium name="The Broad Institute Genome Sequencing Platform"/>
            <person name="Earl A."/>
            <person name="Ward D."/>
            <person name="Feldgarden M."/>
            <person name="Gevers D."/>
            <person name="Huys G."/>
            <person name="Young S.K."/>
            <person name="Zeng Q."/>
            <person name="Gargeya S."/>
            <person name="Fitzgerald M."/>
            <person name="Haas B."/>
            <person name="Abouelleil A."/>
            <person name="Alvarado L."/>
            <person name="Arachchi H.M."/>
            <person name="Berlin A."/>
            <person name="Chapman S.B."/>
            <person name="Gearin G."/>
            <person name="Goldberg J."/>
            <person name="Griggs A."/>
            <person name="Gujja S."/>
            <person name="Hansen M."/>
            <person name="Heiman D."/>
            <person name="Howarth C."/>
            <person name="Larimer J."/>
            <person name="Lui A."/>
            <person name="MacDonald P.J.P."/>
            <person name="McCowen C."/>
            <person name="Montmayeur A."/>
            <person name="Murphy C."/>
            <person name="Neiman D."/>
            <person name="Pearson M."/>
            <person name="Priest M."/>
            <person name="Roberts A."/>
            <person name="Saif S."/>
            <person name="Shea T."/>
            <person name="Sisk P."/>
            <person name="Stolte C."/>
            <person name="Sykes S."/>
            <person name="Wortman J."/>
            <person name="Nusbaum C."/>
            <person name="Birren B."/>
        </authorList>
    </citation>
    <scope>NUCLEOTIDE SEQUENCE [LARGE SCALE GENOMIC DNA]</scope>
    <source>
        <strain evidence="9 10">CCUG 37842</strain>
    </source>
</reference>
<evidence type="ECO:0000256" key="7">
    <source>
        <dbReference type="HAMAP-Rule" id="MF_00201"/>
    </source>
</evidence>
<dbReference type="RefSeq" id="WP_006309495.1">
    <property type="nucleotide sequence ID" value="NZ_JH601133.1"/>
</dbReference>
<dbReference type="InterPro" id="IPR022572">
    <property type="entry name" value="DNA_rep/recomb_RecO_N"/>
</dbReference>
<dbReference type="STRING" id="883113.HMPREF9708_01290"/>
<comment type="caution">
    <text evidence="9">The sequence shown here is derived from an EMBL/GenBank/DDBJ whole genome shotgun (WGS) entry which is preliminary data.</text>
</comment>
<feature type="domain" description="DNA replication/recombination mediator RecO N-terminal" evidence="8">
    <location>
        <begin position="1"/>
        <end position="79"/>
    </location>
</feature>
<accession>H3NKA1</accession>
<dbReference type="Pfam" id="PF02565">
    <property type="entry name" value="RecO_C"/>
    <property type="match status" value="1"/>
</dbReference>
<dbReference type="SUPFAM" id="SSF50249">
    <property type="entry name" value="Nucleic acid-binding proteins"/>
    <property type="match status" value="1"/>
</dbReference>
<sequence length="257" mass="29728">MYAKFEGIVLFVRPYREKDALVKIFTKDFGTRMFFIKGYQAINHPLKKHLLPLSQHQYVGRVNDSGFSFLKEGATLNAFRQLQADPFLQAHAAYASQLIDASIEDHQVDLQHYHLFERVLTKLNQVKEGRPVTLWLEINLLSRFGLQVDWLHCQECGGQARPMDFSMVRQGVLCAHHLQADPYRLQLRKPVLTVIQTLSQIQLQQLGEVQVSDQTYESCQAVMQMIYQEWVGMHLKSASYLQALYRTAKTWQPSGED</sequence>
<organism evidence="9 10">
    <name type="scientific">Facklamia languida CCUG 37842</name>
    <dbReference type="NCBI Taxonomy" id="883113"/>
    <lineage>
        <taxon>Bacteria</taxon>
        <taxon>Bacillati</taxon>
        <taxon>Bacillota</taxon>
        <taxon>Bacilli</taxon>
        <taxon>Lactobacillales</taxon>
        <taxon>Aerococcaceae</taxon>
        <taxon>Facklamia</taxon>
    </lineage>
</organism>
<name>H3NKA1_9LACT</name>
<dbReference type="GO" id="GO:0006310">
    <property type="term" value="P:DNA recombination"/>
    <property type="evidence" value="ECO:0007669"/>
    <property type="project" value="UniProtKB-UniRule"/>
</dbReference>
<dbReference type="eggNOG" id="COG1381">
    <property type="taxonomic scope" value="Bacteria"/>
</dbReference>
<gene>
    <name evidence="7" type="primary">recO</name>
    <name evidence="9" type="ORF">HMPREF9708_01290</name>
</gene>
<dbReference type="SUPFAM" id="SSF57863">
    <property type="entry name" value="ArfGap/RecO-like zinc finger"/>
    <property type="match status" value="1"/>
</dbReference>
<protein>
    <recommendedName>
        <fullName evidence="2 7">DNA repair protein RecO</fullName>
    </recommendedName>
    <alternativeName>
        <fullName evidence="6 7">Recombination protein O</fullName>
    </alternativeName>
</protein>
<keyword evidence="3 7" id="KW-0227">DNA damage</keyword>
<keyword evidence="5 7" id="KW-0234">DNA repair</keyword>
<keyword evidence="10" id="KW-1185">Reference proteome</keyword>
<evidence type="ECO:0000256" key="2">
    <source>
        <dbReference type="ARBA" id="ARBA00021310"/>
    </source>
</evidence>
<dbReference type="AlphaFoldDB" id="H3NKA1"/>
<dbReference type="GO" id="GO:0043590">
    <property type="term" value="C:bacterial nucleoid"/>
    <property type="evidence" value="ECO:0007669"/>
    <property type="project" value="TreeGrafter"/>
</dbReference>
<dbReference type="NCBIfam" id="TIGR00613">
    <property type="entry name" value="reco"/>
    <property type="match status" value="1"/>
</dbReference>
<comment type="function">
    <text evidence="7">Involved in DNA repair and RecF pathway recombination.</text>
</comment>